<organism evidence="1">
    <name type="scientific">Timema cristinae</name>
    <name type="common">Walking stick</name>
    <dbReference type="NCBI Taxonomy" id="61476"/>
    <lineage>
        <taxon>Eukaryota</taxon>
        <taxon>Metazoa</taxon>
        <taxon>Ecdysozoa</taxon>
        <taxon>Arthropoda</taxon>
        <taxon>Hexapoda</taxon>
        <taxon>Insecta</taxon>
        <taxon>Pterygota</taxon>
        <taxon>Neoptera</taxon>
        <taxon>Polyneoptera</taxon>
        <taxon>Phasmatodea</taxon>
        <taxon>Timematodea</taxon>
        <taxon>Timematoidea</taxon>
        <taxon>Timematidae</taxon>
        <taxon>Timema</taxon>
    </lineage>
</organism>
<accession>A0A7R9DNH0</accession>
<dbReference type="AlphaFoldDB" id="A0A7R9DNH0"/>
<gene>
    <name evidence="1" type="ORF">TCEB3V08_LOCUS12761</name>
</gene>
<protein>
    <submittedName>
        <fullName evidence="1">Uncharacterized protein</fullName>
    </submittedName>
</protein>
<name>A0A7R9DNH0_TIMCR</name>
<proteinExistence type="predicted"/>
<sequence>MNGLCPCQSEHSTLPSCNTSCSPSAVHHRLESLTVGVLDLGEIAPRISASRRILLSVANILYINHLLHILK</sequence>
<dbReference type="EMBL" id="OC328498">
    <property type="protein sequence ID" value="CAD7416659.1"/>
    <property type="molecule type" value="Genomic_DNA"/>
</dbReference>
<evidence type="ECO:0000313" key="1">
    <source>
        <dbReference type="EMBL" id="CAD7416659.1"/>
    </source>
</evidence>
<reference evidence="1" key="1">
    <citation type="submission" date="2020-11" db="EMBL/GenBank/DDBJ databases">
        <authorList>
            <person name="Tran Van P."/>
        </authorList>
    </citation>
    <scope>NUCLEOTIDE SEQUENCE</scope>
</reference>